<organism evidence="8 9">
    <name type="scientific">Cinchona calisaya</name>
    <dbReference type="NCBI Taxonomy" id="153742"/>
    <lineage>
        <taxon>Eukaryota</taxon>
        <taxon>Viridiplantae</taxon>
        <taxon>Streptophyta</taxon>
        <taxon>Embryophyta</taxon>
        <taxon>Tracheophyta</taxon>
        <taxon>Spermatophyta</taxon>
        <taxon>Magnoliopsida</taxon>
        <taxon>eudicotyledons</taxon>
        <taxon>Gunneridae</taxon>
        <taxon>Pentapetalae</taxon>
        <taxon>asterids</taxon>
        <taxon>lamiids</taxon>
        <taxon>Gentianales</taxon>
        <taxon>Rubiaceae</taxon>
        <taxon>Cinchonoideae</taxon>
        <taxon>Cinchoneae</taxon>
        <taxon>Cinchona</taxon>
    </lineage>
</organism>
<comment type="caution">
    <text evidence="8">The sequence shown here is derived from an EMBL/GenBank/DDBJ whole genome shotgun (WGS) entry which is preliminary data.</text>
</comment>
<dbReference type="Gene3D" id="1.20.1250.20">
    <property type="entry name" value="MFS general substrate transporter like domains"/>
    <property type="match status" value="1"/>
</dbReference>
<evidence type="ECO:0000256" key="5">
    <source>
        <dbReference type="ARBA" id="ARBA00023136"/>
    </source>
</evidence>
<comment type="similarity">
    <text evidence="2">Belongs to the major facilitator superfamily. Proton-dependent oligopeptide transporter (POT/PTR) (TC 2.A.17) family.</text>
</comment>
<dbReference type="EMBL" id="JBJUIK010000008">
    <property type="protein sequence ID" value="KAL3521288.1"/>
    <property type="molecule type" value="Genomic_DNA"/>
</dbReference>
<evidence type="ECO:0000313" key="8">
    <source>
        <dbReference type="EMBL" id="KAL3521288.1"/>
    </source>
</evidence>
<feature type="transmembrane region" description="Helical" evidence="7">
    <location>
        <begin position="86"/>
        <end position="105"/>
    </location>
</feature>
<keyword evidence="5 7" id="KW-0472">Membrane</keyword>
<comment type="similarity">
    <text evidence="6">Belongs to the major facilitator superfamily. Phosphate:H(+) symporter (TC 2.A.1.9) family.</text>
</comment>
<keyword evidence="4 7" id="KW-1133">Transmembrane helix</keyword>
<protein>
    <submittedName>
        <fullName evidence="8">Uncharacterized protein</fullName>
    </submittedName>
</protein>
<evidence type="ECO:0000256" key="1">
    <source>
        <dbReference type="ARBA" id="ARBA00004141"/>
    </source>
</evidence>
<dbReference type="InterPro" id="IPR000109">
    <property type="entry name" value="POT_fam"/>
</dbReference>
<dbReference type="PANTHER" id="PTHR11654">
    <property type="entry name" value="OLIGOPEPTIDE TRANSPORTER-RELATED"/>
    <property type="match status" value="1"/>
</dbReference>
<keyword evidence="9" id="KW-1185">Reference proteome</keyword>
<evidence type="ECO:0000313" key="9">
    <source>
        <dbReference type="Proteomes" id="UP001630127"/>
    </source>
</evidence>
<evidence type="ECO:0000256" key="4">
    <source>
        <dbReference type="ARBA" id="ARBA00022989"/>
    </source>
</evidence>
<dbReference type="GO" id="GO:0016020">
    <property type="term" value="C:membrane"/>
    <property type="evidence" value="ECO:0007669"/>
    <property type="project" value="UniProtKB-SubCell"/>
</dbReference>
<comment type="subcellular location">
    <subcellularLocation>
        <location evidence="1">Membrane</location>
        <topology evidence="1">Multi-pass membrane protein</topology>
    </subcellularLocation>
</comment>
<proteinExistence type="inferred from homology"/>
<evidence type="ECO:0000256" key="6">
    <source>
        <dbReference type="ARBA" id="ARBA00044504"/>
    </source>
</evidence>
<dbReference type="Proteomes" id="UP001630127">
    <property type="component" value="Unassembled WGS sequence"/>
</dbReference>
<reference evidence="8 9" key="1">
    <citation type="submission" date="2024-11" db="EMBL/GenBank/DDBJ databases">
        <title>A near-complete genome assembly of Cinchona calisaya.</title>
        <authorList>
            <person name="Lian D.C."/>
            <person name="Zhao X.W."/>
            <person name="Wei L."/>
        </authorList>
    </citation>
    <scope>NUCLEOTIDE SEQUENCE [LARGE SCALE GENOMIC DNA]</scope>
    <source>
        <tissue evidence="8">Nenye</tissue>
    </source>
</reference>
<evidence type="ECO:0000256" key="3">
    <source>
        <dbReference type="ARBA" id="ARBA00022692"/>
    </source>
</evidence>
<dbReference type="Pfam" id="PF00854">
    <property type="entry name" value="PTR2"/>
    <property type="match status" value="1"/>
</dbReference>
<dbReference type="InterPro" id="IPR036259">
    <property type="entry name" value="MFS_trans_sf"/>
</dbReference>
<gene>
    <name evidence="8" type="ORF">ACH5RR_019437</name>
</gene>
<sequence>MTVFSLLPEYVHVGIADVFDAIGLLEFFYDQSPEDMRSLGTTFFTSGIGLGNFLNSFLVTAVDKISRRHGGKSWIGKKLNDPHLDYYYGLLLVISTLNLGLILWASRKYVYKRESHQVKNLVLSYSDSCYFLVPKSADNARNLRQAIAVPSDSTLAGMQLYNRQKGTEMQLLCLSFHSYQIY</sequence>
<accession>A0ABD2ZQL5</accession>
<evidence type="ECO:0000256" key="2">
    <source>
        <dbReference type="ARBA" id="ARBA00005982"/>
    </source>
</evidence>
<evidence type="ECO:0000256" key="7">
    <source>
        <dbReference type="SAM" id="Phobius"/>
    </source>
</evidence>
<name>A0ABD2ZQL5_9GENT</name>
<dbReference type="AlphaFoldDB" id="A0ABD2ZQL5"/>
<keyword evidence="3 7" id="KW-0812">Transmembrane</keyword>